<feature type="region of interest" description="Disordered" evidence="5">
    <location>
        <begin position="1"/>
        <end position="97"/>
    </location>
</feature>
<dbReference type="GO" id="GO:1904680">
    <property type="term" value="F:peptide transmembrane transporter activity"/>
    <property type="evidence" value="ECO:0007669"/>
    <property type="project" value="TreeGrafter"/>
</dbReference>
<proteinExistence type="inferred from homology"/>
<dbReference type="Gene3D" id="3.40.190.10">
    <property type="entry name" value="Periplasmic binding protein-like II"/>
    <property type="match status" value="1"/>
</dbReference>
<feature type="compositionally biased region" description="Basic and acidic residues" evidence="5">
    <location>
        <begin position="7"/>
        <end position="24"/>
    </location>
</feature>
<sequence>MLRPRLQARDGDRGDSRAHRDGRGAHRRDRLHGPAAVRVTNRRHRRRRDSTRRGIRRPRVVTPPHHPSNSDTHAPRSGGTMLHRTEPWRPSSPGARRNKRAIVAAALATGLALTGCASAAPDPSAAPEQTLRFGLSGEPQDVKVGADQGSTGYTLDALIHRGLMAYDADGALVPALAESFEEIDPATYSFTLREGLEFSDGTPLTSANVKNTLLFLADPENGARTLAAMRNITEVETPDDRTAIVHLSENNADFVAYLADSTAFIAPDDALSADAIATVGAGPFVIEQDDAGVQLVLARNDAYYDADSVTLDSIDLVFYPDGTARTNALVSGDVDLIDYVPWEQFSTLESTDGVTIDVQNGLLMDIEFNVTDGPFADPLVREAVAYAVNRDSVVDAAFFGNAKAIYGPPIPESSDYYTEESQELWEYDPEHAKELLAEAGYPDGFSTTILTTSQYVFHQDTALTVQADLAEIGIDAELDSPDWATRMEKATSGDFQMKINGWGGIVSEPAYLESYLGGPDLAKSFGWNDPEIMAALAAGRTGADVDSRKAAYSEAIDLMGTNVPFVPLVQRGQAFAYKDTVTGFSNLPGFLTFFAGYTLASTSISAG</sequence>
<evidence type="ECO:0000313" key="7">
    <source>
        <dbReference type="EMBL" id="RWZ58321.1"/>
    </source>
</evidence>
<protein>
    <recommendedName>
        <fullName evidence="6">Solute-binding protein family 5 domain-containing protein</fullName>
    </recommendedName>
</protein>
<dbReference type="Gene3D" id="3.90.76.10">
    <property type="entry name" value="Dipeptide-binding Protein, Domain 1"/>
    <property type="match status" value="1"/>
</dbReference>
<dbReference type="Pfam" id="PF00496">
    <property type="entry name" value="SBP_bac_5"/>
    <property type="match status" value="1"/>
</dbReference>
<reference evidence="7 8" key="1">
    <citation type="submission" date="2018-12" db="EMBL/GenBank/DDBJ databases">
        <authorList>
            <person name="Li F."/>
        </authorList>
    </citation>
    <scope>NUCLEOTIDE SEQUENCE [LARGE SCALE GENOMIC DNA]</scope>
    <source>
        <strain evidence="7 8">8H24J-4-2</strain>
    </source>
</reference>
<feature type="domain" description="Solute-binding protein family 5" evidence="6">
    <location>
        <begin position="172"/>
        <end position="511"/>
    </location>
</feature>
<keyword evidence="3" id="KW-0813">Transport</keyword>
<dbReference type="SUPFAM" id="SSF53850">
    <property type="entry name" value="Periplasmic binding protein-like II"/>
    <property type="match status" value="1"/>
</dbReference>
<dbReference type="Proteomes" id="UP000288603">
    <property type="component" value="Unassembled WGS sequence"/>
</dbReference>
<dbReference type="GO" id="GO:0030313">
    <property type="term" value="C:cell envelope"/>
    <property type="evidence" value="ECO:0007669"/>
    <property type="project" value="UniProtKB-SubCell"/>
</dbReference>
<dbReference type="InterPro" id="IPR030678">
    <property type="entry name" value="Peptide/Ni-bd"/>
</dbReference>
<dbReference type="OrthoDB" id="5240629at2"/>
<dbReference type="GO" id="GO:0042597">
    <property type="term" value="C:periplasmic space"/>
    <property type="evidence" value="ECO:0007669"/>
    <property type="project" value="UniProtKB-ARBA"/>
</dbReference>
<comment type="caution">
    <text evidence="7">The sequence shown here is derived from an EMBL/GenBank/DDBJ whole genome shotgun (WGS) entry which is preliminary data.</text>
</comment>
<organism evidence="7 8">
    <name type="scientific">Labedella populi</name>
    <dbReference type="NCBI Taxonomy" id="2498850"/>
    <lineage>
        <taxon>Bacteria</taxon>
        <taxon>Bacillati</taxon>
        <taxon>Actinomycetota</taxon>
        <taxon>Actinomycetes</taxon>
        <taxon>Micrococcales</taxon>
        <taxon>Microbacteriaceae</taxon>
        <taxon>Labedella</taxon>
    </lineage>
</organism>
<evidence type="ECO:0000256" key="2">
    <source>
        <dbReference type="ARBA" id="ARBA00005695"/>
    </source>
</evidence>
<dbReference type="PANTHER" id="PTHR30290:SF10">
    <property type="entry name" value="PERIPLASMIC OLIGOPEPTIDE-BINDING PROTEIN-RELATED"/>
    <property type="match status" value="1"/>
</dbReference>
<dbReference type="GO" id="GO:0043190">
    <property type="term" value="C:ATP-binding cassette (ABC) transporter complex"/>
    <property type="evidence" value="ECO:0007669"/>
    <property type="project" value="InterPro"/>
</dbReference>
<evidence type="ECO:0000256" key="5">
    <source>
        <dbReference type="SAM" id="MobiDB-lite"/>
    </source>
</evidence>
<keyword evidence="8" id="KW-1185">Reference proteome</keyword>
<evidence type="ECO:0000259" key="6">
    <source>
        <dbReference type="Pfam" id="PF00496"/>
    </source>
</evidence>
<evidence type="ECO:0000256" key="4">
    <source>
        <dbReference type="ARBA" id="ARBA00022729"/>
    </source>
</evidence>
<comment type="similarity">
    <text evidence="2">Belongs to the bacterial solute-binding protein 5 family.</text>
</comment>
<dbReference type="InterPro" id="IPR000914">
    <property type="entry name" value="SBP_5_dom"/>
</dbReference>
<accession>A0A444Q3H0</accession>
<feature type="compositionally biased region" description="Basic residues" evidence="5">
    <location>
        <begin position="40"/>
        <end position="59"/>
    </location>
</feature>
<dbReference type="PANTHER" id="PTHR30290">
    <property type="entry name" value="PERIPLASMIC BINDING COMPONENT OF ABC TRANSPORTER"/>
    <property type="match status" value="1"/>
</dbReference>
<gene>
    <name evidence="7" type="ORF">ELQ92_14965</name>
</gene>
<dbReference type="GO" id="GO:0015833">
    <property type="term" value="P:peptide transport"/>
    <property type="evidence" value="ECO:0007669"/>
    <property type="project" value="TreeGrafter"/>
</dbReference>
<evidence type="ECO:0000313" key="8">
    <source>
        <dbReference type="Proteomes" id="UP000288603"/>
    </source>
</evidence>
<dbReference type="Gene3D" id="3.10.105.10">
    <property type="entry name" value="Dipeptide-binding Protein, Domain 3"/>
    <property type="match status" value="1"/>
</dbReference>
<evidence type="ECO:0000256" key="1">
    <source>
        <dbReference type="ARBA" id="ARBA00004196"/>
    </source>
</evidence>
<dbReference type="EMBL" id="RZNC01000007">
    <property type="protein sequence ID" value="RWZ58321.1"/>
    <property type="molecule type" value="Genomic_DNA"/>
</dbReference>
<name>A0A444Q3H0_9MICO</name>
<dbReference type="AlphaFoldDB" id="A0A444Q3H0"/>
<dbReference type="PIRSF" id="PIRSF002741">
    <property type="entry name" value="MppA"/>
    <property type="match status" value="1"/>
</dbReference>
<dbReference type="InterPro" id="IPR039424">
    <property type="entry name" value="SBP_5"/>
</dbReference>
<comment type="subcellular location">
    <subcellularLocation>
        <location evidence="1">Cell envelope</location>
    </subcellularLocation>
</comment>
<evidence type="ECO:0000256" key="3">
    <source>
        <dbReference type="ARBA" id="ARBA00022448"/>
    </source>
</evidence>
<keyword evidence="4" id="KW-0732">Signal</keyword>